<dbReference type="RefSeq" id="WP_192536174.1">
    <property type="nucleotide sequence ID" value="NZ_RRZD01000016.1"/>
</dbReference>
<gene>
    <name evidence="1" type="ORF">EI168_14775</name>
</gene>
<proteinExistence type="predicted"/>
<accession>A0ABR9F4C0</accession>
<protein>
    <submittedName>
        <fullName evidence="1">Uncharacterized protein</fullName>
    </submittedName>
</protein>
<sequence length="90" mass="9958">MTKPSRPRCQNAYDATEALNFVQNIRNPLTNLIIIDLDTVGDSGMMLLEALKNGADYGQRKHRTNGEGGLSLGLWWFFSPNQKTMMGGAV</sequence>
<evidence type="ECO:0000313" key="2">
    <source>
        <dbReference type="Proteomes" id="UP001645039"/>
    </source>
</evidence>
<reference evidence="1 2" key="1">
    <citation type="submission" date="2020-07" db="EMBL/GenBank/DDBJ databases">
        <title>Halophilic bacteria isolated from french cheeses.</title>
        <authorList>
            <person name="Kothe C.I."/>
            <person name="Farah-Kraiem B."/>
            <person name="Renault P."/>
            <person name="Dridi B."/>
        </authorList>
    </citation>
    <scope>NUCLEOTIDE SEQUENCE [LARGE SCALE GENOMIC DNA]</scope>
    <source>
        <strain evidence="1 2">FME1</strain>
    </source>
</reference>
<dbReference type="EMBL" id="RRZD01000016">
    <property type="protein sequence ID" value="MBE0401353.1"/>
    <property type="molecule type" value="Genomic_DNA"/>
</dbReference>
<name>A0ABR9F4C0_9GAMM</name>
<evidence type="ECO:0000313" key="1">
    <source>
        <dbReference type="EMBL" id="MBE0401353.1"/>
    </source>
</evidence>
<organism evidence="1 2">
    <name type="scientific">Halomonas casei</name>
    <dbReference type="NCBI Taxonomy" id="2742613"/>
    <lineage>
        <taxon>Bacteria</taxon>
        <taxon>Pseudomonadati</taxon>
        <taxon>Pseudomonadota</taxon>
        <taxon>Gammaproteobacteria</taxon>
        <taxon>Oceanospirillales</taxon>
        <taxon>Halomonadaceae</taxon>
        <taxon>Halomonas</taxon>
    </lineage>
</organism>
<dbReference type="Proteomes" id="UP001645039">
    <property type="component" value="Unassembled WGS sequence"/>
</dbReference>
<keyword evidence="2" id="KW-1185">Reference proteome</keyword>
<comment type="caution">
    <text evidence="1">The sequence shown here is derived from an EMBL/GenBank/DDBJ whole genome shotgun (WGS) entry which is preliminary data.</text>
</comment>